<dbReference type="GO" id="GO:0043770">
    <property type="term" value="F:demethylmenaquinone methyltransferase activity"/>
    <property type="evidence" value="ECO:0007669"/>
    <property type="project" value="UniProtKB-EC"/>
</dbReference>
<dbReference type="EC" id="2.1.1.163" evidence="2"/>
<dbReference type="PANTHER" id="PTHR43464">
    <property type="entry name" value="METHYLTRANSFERASE"/>
    <property type="match status" value="1"/>
</dbReference>
<dbReference type="Pfam" id="PF13649">
    <property type="entry name" value="Methyltransf_25"/>
    <property type="match status" value="1"/>
</dbReference>
<name>A0A6M4GVF0_9PROT</name>
<evidence type="ECO:0000313" key="3">
    <source>
        <dbReference type="Proteomes" id="UP000501534"/>
    </source>
</evidence>
<dbReference type="Proteomes" id="UP000501534">
    <property type="component" value="Chromosome"/>
</dbReference>
<dbReference type="PANTHER" id="PTHR43464:SF83">
    <property type="entry name" value="MALONYL-[ACYL-CARRIER PROTEIN] O-METHYLTRANSFERASE"/>
    <property type="match status" value="1"/>
</dbReference>
<keyword evidence="2" id="KW-0489">Methyltransferase</keyword>
<accession>A0A6M4GVF0</accession>
<organism evidence="2 3">
    <name type="scientific">Usitatibacter rugosus</name>
    <dbReference type="NCBI Taxonomy" id="2732067"/>
    <lineage>
        <taxon>Bacteria</taxon>
        <taxon>Pseudomonadati</taxon>
        <taxon>Pseudomonadota</taxon>
        <taxon>Betaproteobacteria</taxon>
        <taxon>Nitrosomonadales</taxon>
        <taxon>Usitatibacteraceae</taxon>
        <taxon>Usitatibacter</taxon>
    </lineage>
</organism>
<protein>
    <submittedName>
        <fullName evidence="2">2-methoxy-6-polyprenyl-1,4-benzoquinol methylase, mitochondrial</fullName>
        <ecNumber evidence="2">2.1.1.163</ecNumber>
    </submittedName>
</protein>
<dbReference type="EMBL" id="CP053069">
    <property type="protein sequence ID" value="QJR10434.1"/>
    <property type="molecule type" value="Genomic_DNA"/>
</dbReference>
<gene>
    <name evidence="2" type="ORF">DSM104443_01493</name>
</gene>
<dbReference type="RefSeq" id="WP_171090942.1">
    <property type="nucleotide sequence ID" value="NZ_CP053069.1"/>
</dbReference>
<proteinExistence type="predicted"/>
<dbReference type="SUPFAM" id="SSF53335">
    <property type="entry name" value="S-adenosyl-L-methionine-dependent methyltransferases"/>
    <property type="match status" value="1"/>
</dbReference>
<sequence>MTQPDLGAALDHYRDLAPRYDRRTRFIDAIRLRAIASLGLKQGEVVLDAGCGTGWAIPHLARAVGSNGRVMAFDPSPEMLSIAATRSAAAPVDLLEASAESVVLPHPADAILFSYTHDLIRSPAALANLFRQVRPGARVAATSTKLYARWLFPANWYLRATHRGYITNFEGFEAPWAVLAEMLEDFRVDTGPFTQHYVATGRVRPAVQVAK</sequence>
<keyword evidence="3" id="KW-1185">Reference proteome</keyword>
<dbReference type="InterPro" id="IPR041698">
    <property type="entry name" value="Methyltransf_25"/>
</dbReference>
<feature type="domain" description="Methyltransferase" evidence="1">
    <location>
        <begin position="46"/>
        <end position="136"/>
    </location>
</feature>
<evidence type="ECO:0000259" key="1">
    <source>
        <dbReference type="Pfam" id="PF13649"/>
    </source>
</evidence>
<dbReference type="Gene3D" id="3.40.50.150">
    <property type="entry name" value="Vaccinia Virus protein VP39"/>
    <property type="match status" value="1"/>
</dbReference>
<dbReference type="KEGG" id="uru:DSM104443_01493"/>
<dbReference type="AlphaFoldDB" id="A0A6M4GVF0"/>
<dbReference type="GO" id="GO:0032259">
    <property type="term" value="P:methylation"/>
    <property type="evidence" value="ECO:0007669"/>
    <property type="project" value="UniProtKB-KW"/>
</dbReference>
<keyword evidence="2" id="KW-0808">Transferase</keyword>
<dbReference type="CDD" id="cd02440">
    <property type="entry name" value="AdoMet_MTases"/>
    <property type="match status" value="1"/>
</dbReference>
<reference evidence="2 3" key="1">
    <citation type="submission" date="2020-04" db="EMBL/GenBank/DDBJ databases">
        <title>Usitatibacter rugosus gen. nov., sp. nov. and Usitatibacter palustris sp. nov., novel members of Usitatibacteraceae fam. nov. within the order Nitrosomonadales isolated from soil.</title>
        <authorList>
            <person name="Huber K.J."/>
            <person name="Neumann-Schaal M."/>
            <person name="Geppert A."/>
            <person name="Luckner M."/>
            <person name="Wanner G."/>
            <person name="Overmann J."/>
        </authorList>
    </citation>
    <scope>NUCLEOTIDE SEQUENCE [LARGE SCALE GENOMIC DNA]</scope>
    <source>
        <strain evidence="2 3">0125_3</strain>
    </source>
</reference>
<dbReference type="InterPro" id="IPR029063">
    <property type="entry name" value="SAM-dependent_MTases_sf"/>
</dbReference>
<evidence type="ECO:0000313" key="2">
    <source>
        <dbReference type="EMBL" id="QJR10434.1"/>
    </source>
</evidence>